<dbReference type="GO" id="GO:0006397">
    <property type="term" value="P:mRNA processing"/>
    <property type="evidence" value="ECO:0007669"/>
    <property type="project" value="UniProtKB-KW"/>
</dbReference>
<dbReference type="EMBL" id="AVOT02044044">
    <property type="protein sequence ID" value="MBW0539434.1"/>
    <property type="molecule type" value="Genomic_DNA"/>
</dbReference>
<keyword evidence="1" id="KW-0507">mRNA processing</keyword>
<keyword evidence="2" id="KW-0863">Zinc-finger</keyword>
<evidence type="ECO:0000256" key="1">
    <source>
        <dbReference type="ARBA" id="ARBA00022664"/>
    </source>
</evidence>
<dbReference type="Gene3D" id="4.10.60.10">
    <property type="entry name" value="Zinc finger, CCHC-type"/>
    <property type="match status" value="1"/>
</dbReference>
<dbReference type="InterPro" id="IPR036875">
    <property type="entry name" value="Znf_CCHC_sf"/>
</dbReference>
<organism evidence="5 6">
    <name type="scientific">Austropuccinia psidii MF-1</name>
    <dbReference type="NCBI Taxonomy" id="1389203"/>
    <lineage>
        <taxon>Eukaryota</taxon>
        <taxon>Fungi</taxon>
        <taxon>Dikarya</taxon>
        <taxon>Basidiomycota</taxon>
        <taxon>Pucciniomycotina</taxon>
        <taxon>Pucciniomycetes</taxon>
        <taxon>Pucciniales</taxon>
        <taxon>Sphaerophragmiaceae</taxon>
        <taxon>Austropuccinia</taxon>
    </lineage>
</organism>
<dbReference type="GO" id="GO:0003676">
    <property type="term" value="F:nucleic acid binding"/>
    <property type="evidence" value="ECO:0007669"/>
    <property type="project" value="InterPro"/>
</dbReference>
<dbReference type="SUPFAM" id="SSF57756">
    <property type="entry name" value="Retrovirus zinc finger-like domains"/>
    <property type="match status" value="1"/>
</dbReference>
<keyword evidence="6" id="KW-1185">Reference proteome</keyword>
<dbReference type="InterPro" id="IPR001878">
    <property type="entry name" value="Znf_CCHC"/>
</dbReference>
<evidence type="ECO:0000313" key="6">
    <source>
        <dbReference type="Proteomes" id="UP000765509"/>
    </source>
</evidence>
<feature type="region of interest" description="Disordered" evidence="3">
    <location>
        <begin position="169"/>
        <end position="199"/>
    </location>
</feature>
<reference evidence="5" key="1">
    <citation type="submission" date="2021-03" db="EMBL/GenBank/DDBJ databases">
        <title>Draft genome sequence of rust myrtle Austropuccinia psidii MF-1, a brazilian biotype.</title>
        <authorList>
            <person name="Quecine M.C."/>
            <person name="Pachon D.M.R."/>
            <person name="Bonatelli M.L."/>
            <person name="Correr F.H."/>
            <person name="Franceschini L.M."/>
            <person name="Leite T.F."/>
            <person name="Margarido G.R.A."/>
            <person name="Almeida C.A."/>
            <person name="Ferrarezi J.A."/>
            <person name="Labate C.A."/>
        </authorList>
    </citation>
    <scope>NUCLEOTIDE SEQUENCE</scope>
    <source>
        <strain evidence="5">MF-1</strain>
    </source>
</reference>
<proteinExistence type="predicted"/>
<dbReference type="PROSITE" id="PS50158">
    <property type="entry name" value="ZF_CCHC"/>
    <property type="match status" value="1"/>
</dbReference>
<dbReference type="OrthoDB" id="1099063at2759"/>
<dbReference type="AlphaFoldDB" id="A0A9Q3FIB5"/>
<comment type="caution">
    <text evidence="5">The sequence shown here is derived from an EMBL/GenBank/DDBJ whole genome shotgun (WGS) entry which is preliminary data.</text>
</comment>
<feature type="non-terminal residue" evidence="5">
    <location>
        <position position="1"/>
    </location>
</feature>
<evidence type="ECO:0000256" key="3">
    <source>
        <dbReference type="SAM" id="MobiDB-lite"/>
    </source>
</evidence>
<evidence type="ECO:0000256" key="2">
    <source>
        <dbReference type="PROSITE-ProRule" id="PRU00047"/>
    </source>
</evidence>
<keyword evidence="2" id="KW-0862">Zinc</keyword>
<gene>
    <name evidence="5" type="ORF">O181_079149</name>
</gene>
<dbReference type="Proteomes" id="UP000765509">
    <property type="component" value="Unassembled WGS sequence"/>
</dbReference>
<name>A0A9Q3FIB5_9BASI</name>
<evidence type="ECO:0000313" key="5">
    <source>
        <dbReference type="EMBL" id="MBW0539434.1"/>
    </source>
</evidence>
<accession>A0A9Q3FIB5</accession>
<evidence type="ECO:0000259" key="4">
    <source>
        <dbReference type="PROSITE" id="PS50158"/>
    </source>
</evidence>
<dbReference type="GO" id="GO:0008270">
    <property type="term" value="F:zinc ion binding"/>
    <property type="evidence" value="ECO:0007669"/>
    <property type="project" value="UniProtKB-KW"/>
</dbReference>
<protein>
    <recommendedName>
        <fullName evidence="4">CCHC-type domain-containing protein</fullName>
    </recommendedName>
</protein>
<dbReference type="Pfam" id="PF00098">
    <property type="entry name" value="zf-CCHC"/>
    <property type="match status" value="1"/>
</dbReference>
<keyword evidence="2" id="KW-0479">Metal-binding</keyword>
<feature type="domain" description="CCHC-type" evidence="4">
    <location>
        <begin position="149"/>
        <end position="164"/>
    </location>
</feature>
<sequence length="293" mass="32021">FNSEASVNDSASVLDNRSAGENRAISHFINTTIPHDFALCLKVEADGLKGLIAQAACHAPPTLDQVTFDQLVMAVILAKNDNKSLSTFVGQVILNASLKAEDFSRNLSPFVYHMADAAQIVPPLHTAAPSSSMVHQPPEHLVDKFREACFHCRQHGHWQVDCPQTNGVANLNPHPRSPSPFPQSKAHTPEPQSPLMSNSRFHPEWVSQVQFVECHATDKVLIDSGASIHLSGSYCFTSNLCSINPFKKNFTDSNSSITIAQMVTLKLPFKHGYIVIHDIAFSKQISGTMLSVG</sequence>